<dbReference type="Proteomes" id="UP000238164">
    <property type="component" value="Chromosome 1"/>
</dbReference>
<feature type="region of interest" description="Disordered" evidence="1">
    <location>
        <begin position="14"/>
        <end position="69"/>
    </location>
</feature>
<feature type="compositionally biased region" description="Polar residues" evidence="1">
    <location>
        <begin position="14"/>
        <end position="34"/>
    </location>
</feature>
<accession>A0A2N9JD26</accession>
<proteinExistence type="predicted"/>
<gene>
    <name evidence="2" type="ORF">MPLG2_0362</name>
</gene>
<evidence type="ECO:0000313" key="3">
    <source>
        <dbReference type="Proteomes" id="UP000238164"/>
    </source>
</evidence>
<feature type="compositionally biased region" description="Basic and acidic residues" evidence="1">
    <location>
        <begin position="52"/>
        <end position="61"/>
    </location>
</feature>
<reference evidence="2 3" key="1">
    <citation type="submission" date="2018-02" db="EMBL/GenBank/DDBJ databases">
        <authorList>
            <person name="Cohen D.B."/>
            <person name="Kent A.D."/>
        </authorList>
    </citation>
    <scope>NUCLEOTIDE SEQUENCE [LARGE SCALE GENOMIC DNA]</scope>
    <source>
        <strain evidence="2">1</strain>
    </source>
</reference>
<sequence length="69" mass="7350">MNVVVPVSLTAVPSRTPSGFSTMSKQSLPMNQTKLTDKVAARRSCVPTSFRRTPESHDVAARADSCAAT</sequence>
<keyword evidence="3" id="KW-1185">Reference proteome</keyword>
<evidence type="ECO:0000256" key="1">
    <source>
        <dbReference type="SAM" id="MobiDB-lite"/>
    </source>
</evidence>
<organism evidence="2 3">
    <name type="scientific">Micropruina glycogenica</name>
    <dbReference type="NCBI Taxonomy" id="75385"/>
    <lineage>
        <taxon>Bacteria</taxon>
        <taxon>Bacillati</taxon>
        <taxon>Actinomycetota</taxon>
        <taxon>Actinomycetes</taxon>
        <taxon>Propionibacteriales</taxon>
        <taxon>Nocardioidaceae</taxon>
        <taxon>Micropruina</taxon>
    </lineage>
</organism>
<dbReference type="AlphaFoldDB" id="A0A2N9JD26"/>
<dbReference type="EMBL" id="LT985188">
    <property type="protein sequence ID" value="SPD85398.1"/>
    <property type="molecule type" value="Genomic_DNA"/>
</dbReference>
<dbReference type="KEGG" id="mgg:MPLG2_0362"/>
<name>A0A2N9JD26_9ACTN</name>
<evidence type="ECO:0000313" key="2">
    <source>
        <dbReference type="EMBL" id="SPD85398.1"/>
    </source>
</evidence>
<protein>
    <submittedName>
        <fullName evidence="2">Uncharacterized protein</fullName>
    </submittedName>
</protein>